<evidence type="ECO:0000256" key="5">
    <source>
        <dbReference type="ARBA" id="ARBA00023242"/>
    </source>
</evidence>
<dbReference type="Gene3D" id="3.30.730.10">
    <property type="entry name" value="AP2/ERF domain"/>
    <property type="match status" value="1"/>
</dbReference>
<protein>
    <recommendedName>
        <fullName evidence="7">AP2/ERF domain-containing protein</fullName>
    </recommendedName>
</protein>
<dbReference type="InterPro" id="IPR001471">
    <property type="entry name" value="AP2/ERF_dom"/>
</dbReference>
<keyword evidence="3" id="KW-0238">DNA-binding</keyword>
<dbReference type="PANTHER" id="PTHR32467:SF90">
    <property type="entry name" value="AP2-LIKE ETHYLENE-RESPONSIVE TRANSCRIPTION FACTOR AIL1"/>
    <property type="match status" value="1"/>
</dbReference>
<dbReference type="PANTHER" id="PTHR32467">
    <property type="entry name" value="AP2-LIKE ETHYLENE-RESPONSIVE TRANSCRIPTION FACTOR"/>
    <property type="match status" value="1"/>
</dbReference>
<name>A0A7S2SI55_9STRA</name>
<evidence type="ECO:0000259" key="7">
    <source>
        <dbReference type="PROSITE" id="PS51032"/>
    </source>
</evidence>
<proteinExistence type="predicted"/>
<sequence length="471" mass="52195">MSVLALNNVQVNIGSGLNNNIMLPVMNGFNVNDAQANLQQHSAITNGLKAAQMAPQVGQHSQVFPGNQFLQHTILPGPATNGTIHKQQFPQGQMKLMQPVHNNGGFFQSFVDNAGSPFFAMNRGMPQQRFDQANVSQQFFSTNHPMSMIRQPGQPQGAFQFTPQAQPLLEGVYPDPSGTWQVYTEINGMQAHVGSYSNVQQATECYANVLASRTHTNPLSNVLPTGDSQNNLKTAAKLRREQEAGVNAKRVKPSKKSKYRGVSWHKRDRRWLARLWTNHQSQYLGSYSSEVCAALAVDLKVIECVGNDNKRLNFPIPEEREKLVKMYQLKNTGPGNAIQINKNAIVEETNEVGETKESTVELNPQATVDIENIKSEENKPRLKIECLSAERTQTEASKPELEPQGTPDTVKRESSPSSAHSYPKKPLDRETMSRHLNSPVKAIVPDVDTTADSSLNKRTVKQNEGKTNTTD</sequence>
<dbReference type="GO" id="GO:0005634">
    <property type="term" value="C:nucleus"/>
    <property type="evidence" value="ECO:0007669"/>
    <property type="project" value="UniProtKB-SubCell"/>
</dbReference>
<comment type="subcellular location">
    <subcellularLocation>
        <location evidence="1">Nucleus</location>
    </subcellularLocation>
</comment>
<feature type="region of interest" description="Disordered" evidence="6">
    <location>
        <begin position="390"/>
        <end position="471"/>
    </location>
</feature>
<accession>A0A7S2SI55</accession>
<feature type="domain" description="AP2/ERF" evidence="7">
    <location>
        <begin position="258"/>
        <end position="315"/>
    </location>
</feature>
<dbReference type="EMBL" id="HBHK01022713">
    <property type="protein sequence ID" value="CAD9700789.1"/>
    <property type="molecule type" value="Transcribed_RNA"/>
</dbReference>
<keyword evidence="5" id="KW-0539">Nucleus</keyword>
<evidence type="ECO:0000256" key="1">
    <source>
        <dbReference type="ARBA" id="ARBA00004123"/>
    </source>
</evidence>
<keyword evidence="4" id="KW-0804">Transcription</keyword>
<evidence type="ECO:0000256" key="4">
    <source>
        <dbReference type="ARBA" id="ARBA00023163"/>
    </source>
</evidence>
<dbReference type="AlphaFoldDB" id="A0A7S2SI55"/>
<organism evidence="8">
    <name type="scientific">Mucochytrium quahogii</name>
    <dbReference type="NCBI Taxonomy" id="96639"/>
    <lineage>
        <taxon>Eukaryota</taxon>
        <taxon>Sar</taxon>
        <taxon>Stramenopiles</taxon>
        <taxon>Bigyra</taxon>
        <taxon>Labyrinthulomycetes</taxon>
        <taxon>Thraustochytrida</taxon>
        <taxon>Thraustochytriidae</taxon>
        <taxon>Mucochytrium</taxon>
    </lineage>
</organism>
<reference evidence="8" key="1">
    <citation type="submission" date="2021-01" db="EMBL/GenBank/DDBJ databases">
        <authorList>
            <person name="Corre E."/>
            <person name="Pelletier E."/>
            <person name="Niang G."/>
            <person name="Scheremetjew M."/>
            <person name="Finn R."/>
            <person name="Kale V."/>
            <person name="Holt S."/>
            <person name="Cochrane G."/>
            <person name="Meng A."/>
            <person name="Brown T."/>
            <person name="Cohen L."/>
        </authorList>
    </citation>
    <scope>NUCLEOTIDE SEQUENCE</scope>
    <source>
        <strain evidence="8">NY070348D</strain>
    </source>
</reference>
<gene>
    <name evidence="8" type="ORF">QSP1433_LOCUS14357</name>
</gene>
<dbReference type="PROSITE" id="PS51032">
    <property type="entry name" value="AP2_ERF"/>
    <property type="match status" value="1"/>
</dbReference>
<keyword evidence="2" id="KW-0805">Transcription regulation</keyword>
<dbReference type="InterPro" id="IPR036955">
    <property type="entry name" value="AP2/ERF_dom_sf"/>
</dbReference>
<dbReference type="SMART" id="SM00380">
    <property type="entry name" value="AP2"/>
    <property type="match status" value="1"/>
</dbReference>
<dbReference type="SUPFAM" id="SSF54171">
    <property type="entry name" value="DNA-binding domain"/>
    <property type="match status" value="1"/>
</dbReference>
<evidence type="ECO:0000256" key="6">
    <source>
        <dbReference type="SAM" id="MobiDB-lite"/>
    </source>
</evidence>
<dbReference type="InterPro" id="IPR016177">
    <property type="entry name" value="DNA-bd_dom_sf"/>
</dbReference>
<dbReference type="GO" id="GO:0003677">
    <property type="term" value="F:DNA binding"/>
    <property type="evidence" value="ECO:0007669"/>
    <property type="project" value="UniProtKB-KW"/>
</dbReference>
<dbReference type="GO" id="GO:0003700">
    <property type="term" value="F:DNA-binding transcription factor activity"/>
    <property type="evidence" value="ECO:0007669"/>
    <property type="project" value="InterPro"/>
</dbReference>
<evidence type="ECO:0000313" key="8">
    <source>
        <dbReference type="EMBL" id="CAD9700789.1"/>
    </source>
</evidence>
<evidence type="ECO:0000256" key="3">
    <source>
        <dbReference type="ARBA" id="ARBA00023125"/>
    </source>
</evidence>
<evidence type="ECO:0000256" key="2">
    <source>
        <dbReference type="ARBA" id="ARBA00023015"/>
    </source>
</evidence>